<dbReference type="AlphaFoldDB" id="A0A135TPS4"/>
<dbReference type="PANTHER" id="PTHR38848:SF3">
    <property type="entry name" value="G-PROTEIN COUPLED RECEPTORS FAMILY 3 PROFILE DOMAIN-CONTAINING PROTEIN"/>
    <property type="match status" value="1"/>
</dbReference>
<dbReference type="EMBL" id="JFBX01000099">
    <property type="protein sequence ID" value="KXH50203.1"/>
    <property type="molecule type" value="Genomic_DNA"/>
</dbReference>
<feature type="transmembrane region" description="Helical" evidence="1">
    <location>
        <begin position="24"/>
        <end position="41"/>
    </location>
</feature>
<name>A0A135TPS4_9PEZI</name>
<keyword evidence="1" id="KW-0472">Membrane</keyword>
<dbReference type="PANTHER" id="PTHR38848">
    <property type="entry name" value="G-PROTEIN COUPLED RECEPTORS FAMILY 3 PROFILE DOMAIN-CONTAINING PROTEIN"/>
    <property type="match status" value="1"/>
</dbReference>
<keyword evidence="1" id="KW-1133">Transmembrane helix</keyword>
<evidence type="ECO:0000313" key="2">
    <source>
        <dbReference type="EMBL" id="KXH50203.1"/>
    </source>
</evidence>
<accession>A0A135TPS4</accession>
<feature type="transmembrane region" description="Helical" evidence="1">
    <location>
        <begin position="111"/>
        <end position="130"/>
    </location>
</feature>
<evidence type="ECO:0000256" key="1">
    <source>
        <dbReference type="SAM" id="Phobius"/>
    </source>
</evidence>
<keyword evidence="1" id="KW-0812">Transmembrane</keyword>
<dbReference type="Proteomes" id="UP000070328">
    <property type="component" value="Unassembled WGS sequence"/>
</dbReference>
<sequence>MDDIESTASETSSSPKHEIRPEQIISLIIAPISSCLLAYLLREGIVAARLSTRSNGFQGHQWSAIKDWRPLPWTRWLVLFIYLFSCLFVFGSWVFQLLFLAELRMDFIPCSAAGILCLTAYVVIKLVYLFMVDKAHVIRGTTKSRLKSKLYVFNAFVMLATFNFFSRGSRYDKENDVCSIGLERTILLPVIFFDAVVNVYLTSLFLFPLLRLHSIQISMMKPWTMHENTLHFSRVPPNVRLRRLALRTFAGVIGTLAISIANLSVLVALEGEIVWLCLTCCNTDILFTAFVIHWINSSGKAAPISNVEVAPTPAPPPPSMELGEKEVVIFTEIFDQRRKSYDDHEP</sequence>
<organism evidence="2 3">
    <name type="scientific">Colletotrichum simmondsii</name>
    <dbReference type="NCBI Taxonomy" id="703756"/>
    <lineage>
        <taxon>Eukaryota</taxon>
        <taxon>Fungi</taxon>
        <taxon>Dikarya</taxon>
        <taxon>Ascomycota</taxon>
        <taxon>Pezizomycotina</taxon>
        <taxon>Sordariomycetes</taxon>
        <taxon>Hypocreomycetidae</taxon>
        <taxon>Glomerellales</taxon>
        <taxon>Glomerellaceae</taxon>
        <taxon>Colletotrichum</taxon>
        <taxon>Colletotrichum acutatum species complex</taxon>
    </lineage>
</organism>
<feature type="transmembrane region" description="Helical" evidence="1">
    <location>
        <begin position="244"/>
        <end position="267"/>
    </location>
</feature>
<feature type="transmembrane region" description="Helical" evidence="1">
    <location>
        <begin position="150"/>
        <end position="166"/>
    </location>
</feature>
<reference evidence="2 3" key="1">
    <citation type="submission" date="2014-02" db="EMBL/GenBank/DDBJ databases">
        <title>The genome sequence of Colletotrichum simmondsii CBS122122.</title>
        <authorList>
            <person name="Baroncelli R."/>
            <person name="Thon M.R."/>
        </authorList>
    </citation>
    <scope>NUCLEOTIDE SEQUENCE [LARGE SCALE GENOMIC DNA]</scope>
    <source>
        <strain evidence="2 3">CBS122122</strain>
    </source>
</reference>
<proteinExistence type="predicted"/>
<feature type="transmembrane region" description="Helical" evidence="1">
    <location>
        <begin position="76"/>
        <end position="99"/>
    </location>
</feature>
<evidence type="ECO:0000313" key="3">
    <source>
        <dbReference type="Proteomes" id="UP000070328"/>
    </source>
</evidence>
<comment type="caution">
    <text evidence="2">The sequence shown here is derived from an EMBL/GenBank/DDBJ whole genome shotgun (WGS) entry which is preliminary data.</text>
</comment>
<keyword evidence="3" id="KW-1185">Reference proteome</keyword>
<feature type="transmembrane region" description="Helical" evidence="1">
    <location>
        <begin position="273"/>
        <end position="295"/>
    </location>
</feature>
<feature type="transmembrane region" description="Helical" evidence="1">
    <location>
        <begin position="186"/>
        <end position="210"/>
    </location>
</feature>
<gene>
    <name evidence="2" type="ORF">CSIM01_07427</name>
</gene>
<dbReference type="OrthoDB" id="3210850at2759"/>
<protein>
    <submittedName>
        <fullName evidence="2">Uncharacterized protein</fullName>
    </submittedName>
</protein>